<dbReference type="EMBL" id="JBHSDI010000058">
    <property type="protein sequence ID" value="MFC4260524.1"/>
    <property type="molecule type" value="Genomic_DNA"/>
</dbReference>
<dbReference type="Pfam" id="PF01425">
    <property type="entry name" value="Amidase"/>
    <property type="match status" value="1"/>
</dbReference>
<evidence type="ECO:0000313" key="3">
    <source>
        <dbReference type="Proteomes" id="UP001595798"/>
    </source>
</evidence>
<dbReference type="InterPro" id="IPR052739">
    <property type="entry name" value="FAAH2"/>
</dbReference>
<evidence type="ECO:0000313" key="2">
    <source>
        <dbReference type="EMBL" id="MFC4260524.1"/>
    </source>
</evidence>
<organism evidence="2 3">
    <name type="scientific">Marinobacter lacisalsi</name>
    <dbReference type="NCBI Taxonomy" id="475979"/>
    <lineage>
        <taxon>Bacteria</taxon>
        <taxon>Pseudomonadati</taxon>
        <taxon>Pseudomonadota</taxon>
        <taxon>Gammaproteobacteria</taxon>
        <taxon>Pseudomonadales</taxon>
        <taxon>Marinobacteraceae</taxon>
        <taxon>Marinobacter</taxon>
    </lineage>
</organism>
<proteinExistence type="predicted"/>
<dbReference type="InterPro" id="IPR023631">
    <property type="entry name" value="Amidase_dom"/>
</dbReference>
<sequence>MSQPLHYCTADELVRVMDAGDLTSEALTRALLDRIKTFNPPLNAVVAVNEEQALTQAREADRQRQAGTAGGPLLGVPLTLKDSWQVPGLACASGAIVIGKTNVPYFTSDIQTYNEVYGTTNNPWNRQRTPGGSSGGAAAALAAGLTPIEVGSDLAGSIRIPTHFCGVFGHKPSRSLVSFRGHVPGPPGTVTQPDLAEGGPMARSARDLETLLKVIAGPRPQMARSWQLAMEPATLAALDQARVGLWLEDPHCPVDHEQSNGFRRLSDAMAERGALVTSLHHPMLSLEHIMPVYFNLLGSLLSVDMSSQQKRRLKLFVLAEKSLRKMTPMTYGMAEFARGTSQTHGRWMKWNETREKMREQVEEIFGEVDVILAPVNPVTAIPHDQRAPQYRRQIQVNGETRAYHDQFCWIALATLLGLPATSVPIGITRNGMPYNVQIIGAPGRDLTTLAFARLLEDEGLAEFQAPPGY</sequence>
<dbReference type="Gene3D" id="3.90.1300.10">
    <property type="entry name" value="Amidase signature (AS) domain"/>
    <property type="match status" value="1"/>
</dbReference>
<dbReference type="PANTHER" id="PTHR43372">
    <property type="entry name" value="FATTY-ACID AMIDE HYDROLASE"/>
    <property type="match status" value="1"/>
</dbReference>
<comment type="caution">
    <text evidence="2">The sequence shown here is derived from an EMBL/GenBank/DDBJ whole genome shotgun (WGS) entry which is preliminary data.</text>
</comment>
<keyword evidence="3" id="KW-1185">Reference proteome</keyword>
<protein>
    <submittedName>
        <fullName evidence="2">Amidase family protein</fullName>
    </submittedName>
</protein>
<dbReference type="RefSeq" id="WP_379889126.1">
    <property type="nucleotide sequence ID" value="NZ_JBHSDI010000058.1"/>
</dbReference>
<evidence type="ECO:0000259" key="1">
    <source>
        <dbReference type="Pfam" id="PF01425"/>
    </source>
</evidence>
<accession>A0ABV8QNB9</accession>
<reference evidence="3" key="1">
    <citation type="journal article" date="2019" name="Int. J. Syst. Evol. Microbiol.">
        <title>The Global Catalogue of Microorganisms (GCM) 10K type strain sequencing project: providing services to taxonomists for standard genome sequencing and annotation.</title>
        <authorList>
            <consortium name="The Broad Institute Genomics Platform"/>
            <consortium name="The Broad Institute Genome Sequencing Center for Infectious Disease"/>
            <person name="Wu L."/>
            <person name="Ma J."/>
        </authorList>
    </citation>
    <scope>NUCLEOTIDE SEQUENCE [LARGE SCALE GENOMIC DNA]</scope>
    <source>
        <strain evidence="3">CECT 7297</strain>
    </source>
</reference>
<feature type="domain" description="Amidase" evidence="1">
    <location>
        <begin position="92"/>
        <end position="449"/>
    </location>
</feature>
<name>A0ABV8QNB9_9GAMM</name>
<dbReference type="SUPFAM" id="SSF75304">
    <property type="entry name" value="Amidase signature (AS) enzymes"/>
    <property type="match status" value="1"/>
</dbReference>
<dbReference type="Proteomes" id="UP001595798">
    <property type="component" value="Unassembled WGS sequence"/>
</dbReference>
<dbReference type="PANTHER" id="PTHR43372:SF4">
    <property type="entry name" value="FATTY-ACID AMIDE HYDROLASE 2"/>
    <property type="match status" value="1"/>
</dbReference>
<dbReference type="InterPro" id="IPR036928">
    <property type="entry name" value="AS_sf"/>
</dbReference>
<gene>
    <name evidence="2" type="ORF">ACFOZ5_16010</name>
</gene>